<protein>
    <submittedName>
        <fullName evidence="2">Carbon monoxide dehydrogenase subunit G</fullName>
    </submittedName>
</protein>
<dbReference type="RefSeq" id="WP_310056561.1">
    <property type="nucleotide sequence ID" value="NZ_JAVDVQ010000007.1"/>
</dbReference>
<dbReference type="PANTHER" id="PTHR38588:SF1">
    <property type="entry name" value="BLL0334 PROTEIN"/>
    <property type="match status" value="1"/>
</dbReference>
<dbReference type="CDD" id="cd07823">
    <property type="entry name" value="SRPBCC_5"/>
    <property type="match status" value="1"/>
</dbReference>
<dbReference type="Pfam" id="PF06240">
    <property type="entry name" value="COXG"/>
    <property type="match status" value="1"/>
</dbReference>
<dbReference type="Proteomes" id="UP001252243">
    <property type="component" value="Unassembled WGS sequence"/>
</dbReference>
<proteinExistence type="predicted"/>
<comment type="caution">
    <text evidence="2">The sequence shown here is derived from an EMBL/GenBank/DDBJ whole genome shotgun (WGS) entry which is preliminary data.</text>
</comment>
<feature type="compositionally biased region" description="Low complexity" evidence="1">
    <location>
        <begin position="179"/>
        <end position="198"/>
    </location>
</feature>
<gene>
    <name evidence="2" type="ORF">J2X01_002113</name>
</gene>
<evidence type="ECO:0000313" key="2">
    <source>
        <dbReference type="EMBL" id="MDR7082823.1"/>
    </source>
</evidence>
<name>A0ABU1UCF0_9MICC</name>
<dbReference type="PANTHER" id="PTHR38588">
    <property type="entry name" value="BLL0334 PROTEIN"/>
    <property type="match status" value="1"/>
</dbReference>
<feature type="region of interest" description="Disordered" evidence="1">
    <location>
        <begin position="175"/>
        <end position="204"/>
    </location>
</feature>
<dbReference type="EMBL" id="JAVDVQ010000007">
    <property type="protein sequence ID" value="MDR7082823.1"/>
    <property type="molecule type" value="Genomic_DNA"/>
</dbReference>
<reference evidence="2 3" key="1">
    <citation type="submission" date="2023-07" db="EMBL/GenBank/DDBJ databases">
        <title>Sorghum-associated microbial communities from plants grown in Nebraska, USA.</title>
        <authorList>
            <person name="Schachtman D."/>
        </authorList>
    </citation>
    <scope>NUCLEOTIDE SEQUENCE [LARGE SCALE GENOMIC DNA]</scope>
    <source>
        <strain evidence="2 3">BE167</strain>
    </source>
</reference>
<dbReference type="InterPro" id="IPR023393">
    <property type="entry name" value="START-like_dom_sf"/>
</dbReference>
<accession>A0ABU1UCF0</accession>
<evidence type="ECO:0000256" key="1">
    <source>
        <dbReference type="SAM" id="MobiDB-lite"/>
    </source>
</evidence>
<keyword evidence="3" id="KW-1185">Reference proteome</keyword>
<evidence type="ECO:0000313" key="3">
    <source>
        <dbReference type="Proteomes" id="UP001252243"/>
    </source>
</evidence>
<dbReference type="SUPFAM" id="SSF55961">
    <property type="entry name" value="Bet v1-like"/>
    <property type="match status" value="1"/>
</dbReference>
<organism evidence="2 3">
    <name type="scientific">Arthrobacter ginsengisoli</name>
    <dbReference type="NCBI Taxonomy" id="1356565"/>
    <lineage>
        <taxon>Bacteria</taxon>
        <taxon>Bacillati</taxon>
        <taxon>Actinomycetota</taxon>
        <taxon>Actinomycetes</taxon>
        <taxon>Micrococcales</taxon>
        <taxon>Micrococcaceae</taxon>
        <taxon>Arthrobacter</taxon>
    </lineage>
</organism>
<dbReference type="Gene3D" id="3.30.530.20">
    <property type="match status" value="1"/>
</dbReference>
<sequence>MQIDSTFSVVAPIDTVWETLMDFERVAGCVPGAQILNKLSDDAYQVGMTVKLGPVNMQYKGLLNVVERNAAEHRAVLGGKAQEARGQGTADATVTLLLTEAAGGTTHGTVNAELSLSGKAAAMGKGVIGSVTEQMMALFADNLQAMVTAAGAPGTAAAVGVPQPEPAPVPRLDADAEAEAAAAKVSAATAPAPSSELPGLPPDAVPAAAASARAAVRGSAAGPSAAGPSAATAASPATAPAGSLDALSLAKGIAAGQLSSPAKVLALMAVVACVSYWAGRLSAFRTVRAIGRLKFNRA</sequence>
<dbReference type="InterPro" id="IPR010419">
    <property type="entry name" value="CO_DH_gsu"/>
</dbReference>